<keyword evidence="2" id="KW-0472">Membrane</keyword>
<proteinExistence type="predicted"/>
<name>A0A6A6R677_9PEZI</name>
<dbReference type="EMBL" id="MU004183">
    <property type="protein sequence ID" value="KAF2499966.1"/>
    <property type="molecule type" value="Genomic_DNA"/>
</dbReference>
<feature type="compositionally biased region" description="Polar residues" evidence="1">
    <location>
        <begin position="128"/>
        <end position="155"/>
    </location>
</feature>
<evidence type="ECO:0000313" key="4">
    <source>
        <dbReference type="Proteomes" id="UP000799750"/>
    </source>
</evidence>
<sequence length="446" mass="46518">MRGQIVRSWTKFILAECLLVAFVLAFCFFGITPVDHPYISKLPFSLSLFRPQTSRPAISSPFPRFYVSLPHEGVVWRRGGQTVGSDSPSGGPSSLINPTASGSSIIAIFHSQGTSAFSKVTSQTSENTASASPAINSTSESSANQIPSGFISSGANIPPPSTVQVTATVISVQTSTIQVTPLPQGPDIIVGSNIYPFDTITRTITQSTGGNIIIGPTEVVCGTVTIPLEATGTVPQALSCQGAMVTASPSPNYGNFSALANEVNVMMDNDEFVLLPFPFTIPRILPSASTVQQVRMSPSGVIIAGANMPIPSTLKGQTDLGGGIAAKPGGPEKRKKPGSSCKGLFGAIGCLVNTAKDTVEGAEGIVKDTEPFVKGTVDTVDHAAITNKLNLLDGSKSPSFLSHSHASSPCILLYHSLACFHGSHCIGNPLLSICRKIIDPPRVAID</sequence>
<evidence type="ECO:0000256" key="2">
    <source>
        <dbReference type="SAM" id="Phobius"/>
    </source>
</evidence>
<keyword evidence="2" id="KW-0812">Transmembrane</keyword>
<organism evidence="3 4">
    <name type="scientific">Lophium mytilinum</name>
    <dbReference type="NCBI Taxonomy" id="390894"/>
    <lineage>
        <taxon>Eukaryota</taxon>
        <taxon>Fungi</taxon>
        <taxon>Dikarya</taxon>
        <taxon>Ascomycota</taxon>
        <taxon>Pezizomycotina</taxon>
        <taxon>Dothideomycetes</taxon>
        <taxon>Pleosporomycetidae</taxon>
        <taxon>Mytilinidiales</taxon>
        <taxon>Mytilinidiaceae</taxon>
        <taxon>Lophium</taxon>
    </lineage>
</organism>
<dbReference type="AlphaFoldDB" id="A0A6A6R677"/>
<dbReference type="Proteomes" id="UP000799750">
    <property type="component" value="Unassembled WGS sequence"/>
</dbReference>
<protein>
    <submittedName>
        <fullName evidence="3">Uncharacterized protein</fullName>
    </submittedName>
</protein>
<reference evidence="3" key="1">
    <citation type="journal article" date="2020" name="Stud. Mycol.">
        <title>101 Dothideomycetes genomes: a test case for predicting lifestyles and emergence of pathogens.</title>
        <authorList>
            <person name="Haridas S."/>
            <person name="Albert R."/>
            <person name="Binder M."/>
            <person name="Bloem J."/>
            <person name="Labutti K."/>
            <person name="Salamov A."/>
            <person name="Andreopoulos B."/>
            <person name="Baker S."/>
            <person name="Barry K."/>
            <person name="Bills G."/>
            <person name="Bluhm B."/>
            <person name="Cannon C."/>
            <person name="Castanera R."/>
            <person name="Culley D."/>
            <person name="Daum C."/>
            <person name="Ezra D."/>
            <person name="Gonzalez J."/>
            <person name="Henrissat B."/>
            <person name="Kuo A."/>
            <person name="Liang C."/>
            <person name="Lipzen A."/>
            <person name="Lutzoni F."/>
            <person name="Magnuson J."/>
            <person name="Mondo S."/>
            <person name="Nolan M."/>
            <person name="Ohm R."/>
            <person name="Pangilinan J."/>
            <person name="Park H.-J."/>
            <person name="Ramirez L."/>
            <person name="Alfaro M."/>
            <person name="Sun H."/>
            <person name="Tritt A."/>
            <person name="Yoshinaga Y."/>
            <person name="Zwiers L.-H."/>
            <person name="Turgeon B."/>
            <person name="Goodwin S."/>
            <person name="Spatafora J."/>
            <person name="Crous P."/>
            <person name="Grigoriev I."/>
        </authorList>
    </citation>
    <scope>NUCLEOTIDE SEQUENCE</scope>
    <source>
        <strain evidence="3">CBS 269.34</strain>
    </source>
</reference>
<evidence type="ECO:0000313" key="3">
    <source>
        <dbReference type="EMBL" id="KAF2499966.1"/>
    </source>
</evidence>
<feature type="region of interest" description="Disordered" evidence="1">
    <location>
        <begin position="128"/>
        <end position="157"/>
    </location>
</feature>
<evidence type="ECO:0000256" key="1">
    <source>
        <dbReference type="SAM" id="MobiDB-lite"/>
    </source>
</evidence>
<dbReference type="OrthoDB" id="10583534at2759"/>
<gene>
    <name evidence="3" type="ORF">BU16DRAFT_232475</name>
</gene>
<keyword evidence="4" id="KW-1185">Reference proteome</keyword>
<accession>A0A6A6R677</accession>
<feature type="transmembrane region" description="Helical" evidence="2">
    <location>
        <begin position="12"/>
        <end position="31"/>
    </location>
</feature>
<keyword evidence="2" id="KW-1133">Transmembrane helix</keyword>